<dbReference type="SUPFAM" id="SSF53244">
    <property type="entry name" value="MurD-like peptide ligases, peptide-binding domain"/>
    <property type="match status" value="1"/>
</dbReference>
<reference evidence="13" key="1">
    <citation type="submission" date="2017-06" db="EMBL/GenBank/DDBJ databases">
        <title>Capnocytophaga spp. assemblies.</title>
        <authorList>
            <person name="Gulvik C.A."/>
        </authorList>
    </citation>
    <scope>NUCLEOTIDE SEQUENCE [LARGE SCALE GENOMIC DNA]</scope>
    <source>
        <strain evidence="13">H1496</strain>
    </source>
</reference>
<dbReference type="Pfam" id="PF01225">
    <property type="entry name" value="Mur_ligase"/>
    <property type="match status" value="1"/>
</dbReference>
<evidence type="ECO:0000256" key="4">
    <source>
        <dbReference type="ARBA" id="ARBA00022984"/>
    </source>
</evidence>
<dbReference type="InterPro" id="IPR036615">
    <property type="entry name" value="Mur_ligase_C_dom_sf"/>
</dbReference>
<dbReference type="GO" id="GO:0008765">
    <property type="term" value="F:UDP-N-acetylmuramoylalanyl-D-glutamate-2,6-diaminopimelate ligase activity"/>
    <property type="evidence" value="ECO:0007669"/>
    <property type="project" value="UniProtKB-UniRule"/>
</dbReference>
<evidence type="ECO:0000256" key="1">
    <source>
        <dbReference type="ARBA" id="ARBA00005898"/>
    </source>
</evidence>
<keyword evidence="6 7" id="KW-0961">Cell wall biogenesis/degradation</keyword>
<dbReference type="PANTHER" id="PTHR23135">
    <property type="entry name" value="MUR LIGASE FAMILY MEMBER"/>
    <property type="match status" value="1"/>
</dbReference>
<dbReference type="PANTHER" id="PTHR23135:SF4">
    <property type="entry name" value="UDP-N-ACETYLMURAMOYL-L-ALANYL-D-GLUTAMATE--2,6-DIAMINOPIMELATE LIGASE MURE HOMOLOG, CHLOROPLASTIC"/>
    <property type="match status" value="1"/>
</dbReference>
<dbReference type="InterPro" id="IPR036565">
    <property type="entry name" value="Mur-like_cat_sf"/>
</dbReference>
<feature type="binding site" evidence="7">
    <location>
        <begin position="111"/>
        <end position="117"/>
    </location>
    <ligand>
        <name>ATP</name>
        <dbReference type="ChEBI" id="CHEBI:30616"/>
    </ligand>
</feature>
<dbReference type="KEGG" id="cgh:CGC50_05620"/>
<keyword evidence="7" id="KW-0963">Cytoplasm</keyword>
<evidence type="ECO:0000256" key="3">
    <source>
        <dbReference type="ARBA" id="ARBA00022960"/>
    </source>
</evidence>
<keyword evidence="7" id="KW-0460">Magnesium</keyword>
<feature type="binding site" evidence="7">
    <location>
        <begin position="402"/>
        <end position="405"/>
    </location>
    <ligand>
        <name>meso-2,6-diaminopimelate</name>
        <dbReference type="ChEBI" id="CHEBI:57791"/>
    </ligand>
</feature>
<dbReference type="Pfam" id="PF02875">
    <property type="entry name" value="Mur_ligase_C"/>
    <property type="match status" value="1"/>
</dbReference>
<keyword evidence="7" id="KW-0547">Nucleotide-binding</keyword>
<evidence type="ECO:0000256" key="7">
    <source>
        <dbReference type="HAMAP-Rule" id="MF_00208"/>
    </source>
</evidence>
<organism evidence="12 13">
    <name type="scientific">Capnocytophaga gingivalis</name>
    <dbReference type="NCBI Taxonomy" id="1017"/>
    <lineage>
        <taxon>Bacteria</taxon>
        <taxon>Pseudomonadati</taxon>
        <taxon>Bacteroidota</taxon>
        <taxon>Flavobacteriia</taxon>
        <taxon>Flavobacteriales</taxon>
        <taxon>Flavobacteriaceae</taxon>
        <taxon>Capnocytophaga</taxon>
    </lineage>
</organism>
<evidence type="ECO:0000256" key="2">
    <source>
        <dbReference type="ARBA" id="ARBA00022618"/>
    </source>
</evidence>
<dbReference type="RefSeq" id="WP_095910036.1">
    <property type="nucleotide sequence ID" value="NZ_CP022386.1"/>
</dbReference>
<keyword evidence="5 7" id="KW-0131">Cell cycle</keyword>
<dbReference type="InterPro" id="IPR013221">
    <property type="entry name" value="Mur_ligase_cen"/>
</dbReference>
<evidence type="ECO:0000256" key="8">
    <source>
        <dbReference type="RuleBase" id="RU004135"/>
    </source>
</evidence>
<comment type="PTM">
    <text evidence="7">Carboxylation is probably crucial for Mg(2+) binding and, consequently, for the gamma-phosphate positioning of ATP.</text>
</comment>
<accession>A0A250FNF9</accession>
<comment type="pathway">
    <text evidence="7 8">Cell wall biogenesis; peptidoglycan biosynthesis.</text>
</comment>
<keyword evidence="4 7" id="KW-0573">Peptidoglycan synthesis</keyword>
<comment type="caution">
    <text evidence="7">Lacks conserved residue(s) required for the propagation of feature annotation.</text>
</comment>
<dbReference type="NCBIfam" id="TIGR01085">
    <property type="entry name" value="murE"/>
    <property type="match status" value="1"/>
</dbReference>
<name>A0A250FNF9_9FLAO</name>
<dbReference type="InterPro" id="IPR005761">
    <property type="entry name" value="UDP-N-AcMur-Glu-dNH2Pim_ligase"/>
</dbReference>
<keyword evidence="7 12" id="KW-0436">Ligase</keyword>
<feature type="binding site" evidence="7">
    <location>
        <position position="30"/>
    </location>
    <ligand>
        <name>UDP-N-acetyl-alpha-D-muramoyl-L-alanyl-D-glutamate</name>
        <dbReference type="ChEBI" id="CHEBI:83900"/>
    </ligand>
</feature>
<dbReference type="InterPro" id="IPR000713">
    <property type="entry name" value="Mur_ligase_N"/>
</dbReference>
<feature type="domain" description="Mur ligase N-terminal catalytic" evidence="9">
    <location>
        <begin position="23"/>
        <end position="97"/>
    </location>
</feature>
<dbReference type="Gene3D" id="3.40.1190.10">
    <property type="entry name" value="Mur-like, catalytic domain"/>
    <property type="match status" value="1"/>
</dbReference>
<dbReference type="EMBL" id="CP022386">
    <property type="protein sequence ID" value="ATA86689.1"/>
    <property type="molecule type" value="Genomic_DNA"/>
</dbReference>
<dbReference type="GO" id="GO:0005524">
    <property type="term" value="F:ATP binding"/>
    <property type="evidence" value="ECO:0007669"/>
    <property type="project" value="UniProtKB-UniRule"/>
</dbReference>
<dbReference type="UniPathway" id="UPA00219"/>
<comment type="function">
    <text evidence="7">Catalyzes the addition of meso-diaminopimelic acid to the nucleotide precursor UDP-N-acetylmuramoyl-L-alanyl-D-glutamate (UMAG) in the biosynthesis of bacterial cell-wall peptidoglycan.</text>
</comment>
<evidence type="ECO:0000259" key="10">
    <source>
        <dbReference type="Pfam" id="PF02875"/>
    </source>
</evidence>
<dbReference type="Proteomes" id="UP000217250">
    <property type="component" value="Chromosome"/>
</dbReference>
<dbReference type="AlphaFoldDB" id="A0A250FNF9"/>
<feature type="binding site" evidence="7">
    <location>
        <begin position="153"/>
        <end position="154"/>
    </location>
    <ligand>
        <name>UDP-N-acetyl-alpha-D-muramoyl-L-alanyl-D-glutamate</name>
        <dbReference type="ChEBI" id="CHEBI:83900"/>
    </ligand>
</feature>
<evidence type="ECO:0000313" key="12">
    <source>
        <dbReference type="EMBL" id="ATA86689.1"/>
    </source>
</evidence>
<keyword evidence="2 7" id="KW-0132">Cell division</keyword>
<comment type="catalytic activity">
    <reaction evidence="7">
        <text>UDP-N-acetyl-alpha-D-muramoyl-L-alanyl-D-glutamate + meso-2,6-diaminopimelate + ATP = UDP-N-acetyl-alpha-D-muramoyl-L-alanyl-gamma-D-glutamyl-meso-2,6-diaminopimelate + ADP + phosphate + H(+)</text>
        <dbReference type="Rhea" id="RHEA:23676"/>
        <dbReference type="ChEBI" id="CHEBI:15378"/>
        <dbReference type="ChEBI" id="CHEBI:30616"/>
        <dbReference type="ChEBI" id="CHEBI:43474"/>
        <dbReference type="ChEBI" id="CHEBI:57791"/>
        <dbReference type="ChEBI" id="CHEBI:83900"/>
        <dbReference type="ChEBI" id="CHEBI:83905"/>
        <dbReference type="ChEBI" id="CHEBI:456216"/>
        <dbReference type="EC" id="6.3.2.13"/>
    </reaction>
</comment>
<keyword evidence="3 7" id="KW-0133">Cell shape</keyword>
<dbReference type="HAMAP" id="MF_00208">
    <property type="entry name" value="MurE"/>
    <property type="match status" value="1"/>
</dbReference>
<feature type="binding site" evidence="7">
    <location>
        <position position="378"/>
    </location>
    <ligand>
        <name>meso-2,6-diaminopimelate</name>
        <dbReference type="ChEBI" id="CHEBI:57791"/>
    </ligand>
</feature>
<dbReference type="GeneID" id="84808038"/>
<feature type="binding site" evidence="7">
    <location>
        <position position="455"/>
    </location>
    <ligand>
        <name>meso-2,6-diaminopimelate</name>
        <dbReference type="ChEBI" id="CHEBI:57791"/>
    </ligand>
</feature>
<comment type="cofactor">
    <cofactor evidence="7">
        <name>Mg(2+)</name>
        <dbReference type="ChEBI" id="CHEBI:18420"/>
    </cofactor>
</comment>
<dbReference type="InterPro" id="IPR004101">
    <property type="entry name" value="Mur_ligase_C"/>
</dbReference>
<dbReference type="Gene3D" id="3.90.190.20">
    <property type="entry name" value="Mur ligase, C-terminal domain"/>
    <property type="match status" value="1"/>
</dbReference>
<gene>
    <name evidence="7" type="primary">murE</name>
    <name evidence="12" type="ORF">CGC50_05620</name>
</gene>
<protein>
    <recommendedName>
        <fullName evidence="7">UDP-N-acetylmuramoyl-L-alanyl-D-glutamate--2,6-diaminopimelate ligase</fullName>
        <ecNumber evidence="7">6.3.2.13</ecNumber>
    </recommendedName>
    <alternativeName>
        <fullName evidence="7">Meso-A2pm-adding enzyme</fullName>
    </alternativeName>
    <alternativeName>
        <fullName evidence="7">Meso-diaminopimelate-adding enzyme</fullName>
    </alternativeName>
    <alternativeName>
        <fullName evidence="7">UDP-MurNAc-L-Ala-D-Glu:meso-diaminopimelate ligase</fullName>
    </alternativeName>
    <alternativeName>
        <fullName evidence="7">UDP-MurNAc-tripeptide synthetase</fullName>
    </alternativeName>
    <alternativeName>
        <fullName evidence="7">UDP-N-acetylmuramyl-tripeptide synthetase</fullName>
    </alternativeName>
</protein>
<feature type="short sequence motif" description="Meso-diaminopimelate recognition motif" evidence="7">
    <location>
        <begin position="402"/>
        <end position="405"/>
    </location>
</feature>
<evidence type="ECO:0000259" key="9">
    <source>
        <dbReference type="Pfam" id="PF01225"/>
    </source>
</evidence>
<dbReference type="GO" id="GO:0009252">
    <property type="term" value="P:peptidoglycan biosynthetic process"/>
    <property type="evidence" value="ECO:0007669"/>
    <property type="project" value="UniProtKB-UniRule"/>
</dbReference>
<dbReference type="OrthoDB" id="9800958at2"/>
<dbReference type="Gene3D" id="3.40.1390.10">
    <property type="entry name" value="MurE/MurF, N-terminal domain"/>
    <property type="match status" value="1"/>
</dbReference>
<feature type="binding site" evidence="7">
    <location>
        <position position="188"/>
    </location>
    <ligand>
        <name>UDP-N-acetyl-alpha-D-muramoyl-L-alanyl-D-glutamate</name>
        <dbReference type="ChEBI" id="CHEBI:83900"/>
    </ligand>
</feature>
<evidence type="ECO:0000259" key="11">
    <source>
        <dbReference type="Pfam" id="PF08245"/>
    </source>
</evidence>
<sequence length="484" mass="53592">MLLKELLQGVEVLQTIGDTSQEVENITQSSRDITPNTLFFAIKGAHTDGHRFIPEVIAQQGKVLVVEDLPEALAEGVTYVQVTDTSRAMGQIAAHFYGHPSEQLRLVGVTGTNGKTTIASLSYQLFRQLGYKVGLISTIAIYIDQEREETHNTTPDVLTLNKVLRRMVDQGVTHCFMEVSSHGIALHRIEGLVFAGGVFTNLTQDHLDFHETFAQYRDTKKTFFDQLPKTAFALTNVEDKNGAYMLQNTSAHKHTYALGRAADFKGQLLESTFAGMTLRVGSHEVWTSLIGRFNAYNLLAIYATAVLLGEEPLEVLTQISTLRSVAGRFQYFVSPSGVTVIVDYAHTPDALQNVIETILDIKDSSQRLITVVGCGGNRDKGKRPIMAHIATSLSEKVILTSDNPREEDPQEILREMEAGITPENQHKSMTVTDRRQAIKVACHLAQKGDILLIAGKGHETYQEVKGVRTHFDDLEEARGVKSEE</sequence>
<proteinExistence type="inferred from homology"/>
<dbReference type="SUPFAM" id="SSF53623">
    <property type="entry name" value="MurD-like peptide ligases, catalytic domain"/>
    <property type="match status" value="1"/>
</dbReference>
<dbReference type="EC" id="6.3.2.13" evidence="7"/>
<dbReference type="GO" id="GO:0005737">
    <property type="term" value="C:cytoplasm"/>
    <property type="evidence" value="ECO:0007669"/>
    <property type="project" value="UniProtKB-SubCell"/>
</dbReference>
<comment type="subcellular location">
    <subcellularLocation>
        <location evidence="7 8">Cytoplasm</location>
    </subcellularLocation>
</comment>
<feature type="binding site" evidence="7">
    <location>
        <position position="180"/>
    </location>
    <ligand>
        <name>UDP-N-acetyl-alpha-D-muramoyl-L-alanyl-D-glutamate</name>
        <dbReference type="ChEBI" id="CHEBI:83900"/>
    </ligand>
</feature>
<dbReference type="NCBIfam" id="NF001126">
    <property type="entry name" value="PRK00139.1-4"/>
    <property type="match status" value="1"/>
</dbReference>
<comment type="similarity">
    <text evidence="1 7">Belongs to the MurCDEF family. MurE subfamily.</text>
</comment>
<dbReference type="InterPro" id="IPR035911">
    <property type="entry name" value="MurE/MurF_N"/>
</dbReference>
<feature type="modified residue" description="N6-carboxylysine" evidence="7">
    <location>
        <position position="220"/>
    </location>
</feature>
<dbReference type="Pfam" id="PF08245">
    <property type="entry name" value="Mur_ligase_M"/>
    <property type="match status" value="1"/>
</dbReference>
<evidence type="ECO:0000256" key="5">
    <source>
        <dbReference type="ARBA" id="ARBA00023306"/>
    </source>
</evidence>
<dbReference type="GO" id="GO:0051301">
    <property type="term" value="P:cell division"/>
    <property type="evidence" value="ECO:0007669"/>
    <property type="project" value="UniProtKB-KW"/>
</dbReference>
<feature type="domain" description="Mur ligase central" evidence="11">
    <location>
        <begin position="109"/>
        <end position="304"/>
    </location>
</feature>
<feature type="domain" description="Mur ligase C-terminal" evidence="10">
    <location>
        <begin position="327"/>
        <end position="457"/>
    </location>
</feature>
<feature type="binding site" evidence="7">
    <location>
        <position position="459"/>
    </location>
    <ligand>
        <name>meso-2,6-diaminopimelate</name>
        <dbReference type="ChEBI" id="CHEBI:57791"/>
    </ligand>
</feature>
<dbReference type="GO" id="GO:0000287">
    <property type="term" value="F:magnesium ion binding"/>
    <property type="evidence" value="ECO:0007669"/>
    <property type="project" value="UniProtKB-UniRule"/>
</dbReference>
<dbReference type="GO" id="GO:0071555">
    <property type="term" value="P:cell wall organization"/>
    <property type="evidence" value="ECO:0007669"/>
    <property type="project" value="UniProtKB-KW"/>
</dbReference>
<feature type="binding site" evidence="7">
    <location>
        <position position="152"/>
    </location>
    <ligand>
        <name>UDP-N-acetyl-alpha-D-muramoyl-L-alanyl-D-glutamate</name>
        <dbReference type="ChEBI" id="CHEBI:83900"/>
    </ligand>
</feature>
<keyword evidence="7" id="KW-0067">ATP-binding</keyword>
<dbReference type="GO" id="GO:0008360">
    <property type="term" value="P:regulation of cell shape"/>
    <property type="evidence" value="ECO:0007669"/>
    <property type="project" value="UniProtKB-KW"/>
</dbReference>
<evidence type="ECO:0000313" key="13">
    <source>
        <dbReference type="Proteomes" id="UP000217250"/>
    </source>
</evidence>
<dbReference type="SUPFAM" id="SSF63418">
    <property type="entry name" value="MurE/MurF N-terminal domain"/>
    <property type="match status" value="1"/>
</dbReference>
<evidence type="ECO:0000256" key="6">
    <source>
        <dbReference type="ARBA" id="ARBA00023316"/>
    </source>
</evidence>